<comment type="caution">
    <text evidence="13">The sequence shown here is derived from an EMBL/GenBank/DDBJ whole genome shotgun (WGS) entry which is preliminary data.</text>
</comment>
<dbReference type="InterPro" id="IPR058533">
    <property type="entry name" value="Cation_efflux_TM"/>
</dbReference>
<dbReference type="Pfam" id="PF16916">
    <property type="entry name" value="ZT_dimer"/>
    <property type="match status" value="1"/>
</dbReference>
<comment type="subcellular location">
    <subcellularLocation>
        <location evidence="1">Cell membrane</location>
        <topology evidence="1">Multi-pass membrane protein</topology>
    </subcellularLocation>
</comment>
<dbReference type="Gene3D" id="3.30.70.1350">
    <property type="entry name" value="Cation efflux protein, cytoplasmic domain"/>
    <property type="match status" value="1"/>
</dbReference>
<evidence type="ECO:0000313" key="13">
    <source>
        <dbReference type="EMBL" id="KUK44502.1"/>
    </source>
</evidence>
<dbReference type="SUPFAM" id="SSF160240">
    <property type="entry name" value="Cation efflux protein cytoplasmic domain-like"/>
    <property type="match status" value="1"/>
</dbReference>
<dbReference type="AlphaFoldDB" id="A0A124FME1"/>
<dbReference type="GO" id="GO:0008324">
    <property type="term" value="F:monoatomic cation transmembrane transporter activity"/>
    <property type="evidence" value="ECO:0007669"/>
    <property type="project" value="InterPro"/>
</dbReference>
<evidence type="ECO:0000256" key="3">
    <source>
        <dbReference type="ARBA" id="ARBA00022448"/>
    </source>
</evidence>
<dbReference type="EMBL" id="LGFT01000023">
    <property type="protein sequence ID" value="KUK44502.1"/>
    <property type="molecule type" value="Genomic_DNA"/>
</dbReference>
<evidence type="ECO:0000256" key="5">
    <source>
        <dbReference type="ARBA" id="ARBA00022692"/>
    </source>
</evidence>
<feature type="transmembrane region" description="Helical" evidence="10">
    <location>
        <begin position="141"/>
        <end position="164"/>
    </location>
</feature>
<accession>A0A124FME1</accession>
<dbReference type="PANTHER" id="PTHR43840:SF15">
    <property type="entry name" value="MITOCHONDRIAL METAL TRANSPORTER 1-RELATED"/>
    <property type="match status" value="1"/>
</dbReference>
<protein>
    <submittedName>
        <fullName evidence="13">Cation efflux family protein</fullName>
    </submittedName>
</protein>
<evidence type="ECO:0000313" key="14">
    <source>
        <dbReference type="Proteomes" id="UP000057043"/>
    </source>
</evidence>
<evidence type="ECO:0000256" key="2">
    <source>
        <dbReference type="ARBA" id="ARBA00008114"/>
    </source>
</evidence>
<evidence type="ECO:0000256" key="9">
    <source>
        <dbReference type="SAM" id="MobiDB-lite"/>
    </source>
</evidence>
<dbReference type="InterPro" id="IPR050291">
    <property type="entry name" value="CDF_Transporter"/>
</dbReference>
<dbReference type="FunFam" id="1.20.1510.10:FF:000006">
    <property type="entry name" value="Divalent cation efflux transporter"/>
    <property type="match status" value="1"/>
</dbReference>
<feature type="domain" description="Cation efflux protein transmembrane" evidence="11">
    <location>
        <begin position="43"/>
        <end position="235"/>
    </location>
</feature>
<sequence>MLQMIDPHSSDGPSKNGQQHHHLHAHGPADPALLAAERGIWAIKISFLALLATALVQVAIVLFSGSMALLADTVHNLGDAATAVPLWIAFRLGKRPATNQFTYGYGRAEDLAGLFIVLVIVASALFTGYESAMRLFSPQPISFLRAVIIASLIGFLGNEAVAVFRMKVGREIGSAALVADGHHARADGLTSLAVLIGAVGVWAGYPRADPLVGFLIAIVILRIGWSSGRTVLARLIDGVDPGVVEEVRAAAARASGVEGVAGVRVRWLGHRLHAEIDVIVDPDITVEEGHDIAKEVGHQLLSGLPYLTEAMVHVDPPGAPGEAYHRAENHRHDDLPEASHR</sequence>
<evidence type="ECO:0000256" key="4">
    <source>
        <dbReference type="ARBA" id="ARBA00022475"/>
    </source>
</evidence>
<feature type="transmembrane region" description="Helical" evidence="10">
    <location>
        <begin position="47"/>
        <end position="67"/>
    </location>
</feature>
<feature type="transmembrane region" description="Helical" evidence="10">
    <location>
        <begin position="211"/>
        <end position="228"/>
    </location>
</feature>
<keyword evidence="5 10" id="KW-0812">Transmembrane</keyword>
<evidence type="ECO:0000256" key="7">
    <source>
        <dbReference type="ARBA" id="ARBA00023065"/>
    </source>
</evidence>
<dbReference type="InterPro" id="IPR002524">
    <property type="entry name" value="Cation_efflux"/>
</dbReference>
<organism evidence="13 14">
    <name type="scientific">Methanothrix harundinacea</name>
    <dbReference type="NCBI Taxonomy" id="301375"/>
    <lineage>
        <taxon>Archaea</taxon>
        <taxon>Methanobacteriati</taxon>
        <taxon>Methanobacteriota</taxon>
        <taxon>Stenosarchaea group</taxon>
        <taxon>Methanomicrobia</taxon>
        <taxon>Methanotrichales</taxon>
        <taxon>Methanotrichaceae</taxon>
        <taxon>Methanothrix</taxon>
    </lineage>
</organism>
<dbReference type="FunFam" id="3.30.70.1350:FF:000014">
    <property type="entry name" value="Cation efflux system protein"/>
    <property type="match status" value="1"/>
</dbReference>
<feature type="region of interest" description="Disordered" evidence="9">
    <location>
        <begin position="1"/>
        <end position="24"/>
    </location>
</feature>
<evidence type="ECO:0000256" key="8">
    <source>
        <dbReference type="ARBA" id="ARBA00023136"/>
    </source>
</evidence>
<dbReference type="Proteomes" id="UP000057043">
    <property type="component" value="Unassembled WGS sequence"/>
</dbReference>
<dbReference type="Pfam" id="PF01545">
    <property type="entry name" value="Cation_efflux"/>
    <property type="match status" value="1"/>
</dbReference>
<dbReference type="InterPro" id="IPR027470">
    <property type="entry name" value="Cation_efflux_CTD"/>
</dbReference>
<dbReference type="PANTHER" id="PTHR43840">
    <property type="entry name" value="MITOCHONDRIAL METAL TRANSPORTER 1-RELATED"/>
    <property type="match status" value="1"/>
</dbReference>
<keyword evidence="6 10" id="KW-1133">Transmembrane helix</keyword>
<keyword evidence="3" id="KW-0813">Transport</keyword>
<name>A0A124FME1_9EURY</name>
<dbReference type="GO" id="GO:0005886">
    <property type="term" value="C:plasma membrane"/>
    <property type="evidence" value="ECO:0007669"/>
    <property type="project" value="UniProtKB-SubCell"/>
</dbReference>
<keyword evidence="4" id="KW-1003">Cell membrane</keyword>
<feature type="transmembrane region" description="Helical" evidence="10">
    <location>
        <begin position="111"/>
        <end position="129"/>
    </location>
</feature>
<keyword evidence="7" id="KW-0406">Ion transport</keyword>
<feature type="domain" description="Cation efflux protein cytoplasmic" evidence="12">
    <location>
        <begin position="243"/>
        <end position="316"/>
    </location>
</feature>
<evidence type="ECO:0000256" key="6">
    <source>
        <dbReference type="ARBA" id="ARBA00022989"/>
    </source>
</evidence>
<dbReference type="PATRIC" id="fig|301375.7.peg.869"/>
<reference evidence="13 14" key="1">
    <citation type="journal article" date="2015" name="MBio">
        <title>Genome-Resolved Metagenomic Analysis Reveals Roles for Candidate Phyla and Other Microbial Community Members in Biogeochemical Transformations in Oil Reservoirs.</title>
        <authorList>
            <person name="Hu P."/>
            <person name="Tom L."/>
            <person name="Singh A."/>
            <person name="Thomas B.C."/>
            <person name="Baker B.J."/>
            <person name="Piceno Y.M."/>
            <person name="Andersen G.L."/>
            <person name="Banfield J.F."/>
        </authorList>
    </citation>
    <scope>NUCLEOTIDE SEQUENCE [LARGE SCALE GENOMIC DNA]</scope>
    <source>
        <strain evidence="13">57_489</strain>
    </source>
</reference>
<proteinExistence type="inferred from homology"/>
<feature type="transmembrane region" description="Helical" evidence="10">
    <location>
        <begin position="184"/>
        <end position="205"/>
    </location>
</feature>
<dbReference type="InterPro" id="IPR027469">
    <property type="entry name" value="Cation_efflux_TMD_sf"/>
</dbReference>
<dbReference type="Gene3D" id="1.20.1510.10">
    <property type="entry name" value="Cation efflux protein transmembrane domain"/>
    <property type="match status" value="1"/>
</dbReference>
<dbReference type="InterPro" id="IPR036837">
    <property type="entry name" value="Cation_efflux_CTD_sf"/>
</dbReference>
<evidence type="ECO:0000256" key="10">
    <source>
        <dbReference type="SAM" id="Phobius"/>
    </source>
</evidence>
<dbReference type="NCBIfam" id="TIGR01297">
    <property type="entry name" value="CDF"/>
    <property type="match status" value="1"/>
</dbReference>
<evidence type="ECO:0000259" key="11">
    <source>
        <dbReference type="Pfam" id="PF01545"/>
    </source>
</evidence>
<evidence type="ECO:0000259" key="12">
    <source>
        <dbReference type="Pfam" id="PF16916"/>
    </source>
</evidence>
<comment type="similarity">
    <text evidence="2">Belongs to the cation diffusion facilitator (CDF) transporter (TC 2.A.4) family.</text>
</comment>
<keyword evidence="8 10" id="KW-0472">Membrane</keyword>
<gene>
    <name evidence="13" type="ORF">XD72_1110</name>
</gene>
<dbReference type="SUPFAM" id="SSF161111">
    <property type="entry name" value="Cation efflux protein transmembrane domain-like"/>
    <property type="match status" value="1"/>
</dbReference>
<evidence type="ECO:0000256" key="1">
    <source>
        <dbReference type="ARBA" id="ARBA00004651"/>
    </source>
</evidence>